<evidence type="ECO:0000259" key="1">
    <source>
        <dbReference type="Pfam" id="PF14686"/>
    </source>
</evidence>
<dbReference type="GeneID" id="111012479"/>
<dbReference type="Gene3D" id="2.60.40.1120">
    <property type="entry name" value="Carboxypeptidase-like, regulatory domain"/>
    <property type="match status" value="1"/>
</dbReference>
<evidence type="ECO:0000313" key="2">
    <source>
        <dbReference type="Proteomes" id="UP000504603"/>
    </source>
</evidence>
<dbReference type="OrthoDB" id="2130367at2759"/>
<dbReference type="InterPro" id="IPR013784">
    <property type="entry name" value="Carb-bd-like_fold"/>
</dbReference>
<dbReference type="PANTHER" id="PTHR32018:SF22">
    <property type="entry name" value="RHAMNOGALACTURONAN ENDOLYASE"/>
    <property type="match status" value="1"/>
</dbReference>
<dbReference type="AlphaFoldDB" id="A0A6J1CMH0"/>
<sequence>MGKKKLRLQTQDSNVILDNGLLKVTISNPQGYVSGIKYGGMDNLLDVKSSESKRGYWDINWSWPGGKDRYQLLKGSEFNVINTSDDIIELSFKKVFNQSSQGNKLPLGVDIRYVMRTGIPGFYCYAIYEHPSECRAFDLAQTRMVFKLRKEKFHYMAISDEKQRIMPMPEDLHRGRGEQLIVPESVLLVNPINPDLKGEMFHGTHYIGEDILTQIKEGETWRKVFGPFLVYLNSTPDVSEAHNLWIDAKEQRMLEEEAWPYDFVSSSFYFIANERGSISGRLLVQDRYVSSSSIPARDAHIGLSAAREEGAWQTESKEYQFWVQTDSNGDFTIRNIIPGVYGLHGWVPGFIGDYLHKSLVTVSAGPLLFSTEVFLLPMSN</sequence>
<dbReference type="Pfam" id="PF06045">
    <property type="entry name" value="Rhamnogal_lyase"/>
    <property type="match status" value="1"/>
</dbReference>
<proteinExistence type="predicted"/>
<protein>
    <submittedName>
        <fullName evidence="3">Uncharacterized protein LOC111012479</fullName>
    </submittedName>
</protein>
<dbReference type="InterPro" id="IPR010325">
    <property type="entry name" value="Rhamnogal_lyase"/>
</dbReference>
<organism evidence="2 3">
    <name type="scientific">Momordica charantia</name>
    <name type="common">Bitter gourd</name>
    <name type="synonym">Balsam pear</name>
    <dbReference type="NCBI Taxonomy" id="3673"/>
    <lineage>
        <taxon>Eukaryota</taxon>
        <taxon>Viridiplantae</taxon>
        <taxon>Streptophyta</taxon>
        <taxon>Embryophyta</taxon>
        <taxon>Tracheophyta</taxon>
        <taxon>Spermatophyta</taxon>
        <taxon>Magnoliopsida</taxon>
        <taxon>eudicotyledons</taxon>
        <taxon>Gunneridae</taxon>
        <taxon>Pentapetalae</taxon>
        <taxon>rosids</taxon>
        <taxon>fabids</taxon>
        <taxon>Cucurbitales</taxon>
        <taxon>Cucurbitaceae</taxon>
        <taxon>Momordiceae</taxon>
        <taxon>Momordica</taxon>
    </lineage>
</organism>
<gene>
    <name evidence="3" type="primary">LOC111012479</name>
</gene>
<dbReference type="RefSeq" id="XP_022142337.1">
    <property type="nucleotide sequence ID" value="XM_022286645.1"/>
</dbReference>
<dbReference type="CDD" id="cd10316">
    <property type="entry name" value="RGL4_M"/>
    <property type="match status" value="1"/>
</dbReference>
<dbReference type="Pfam" id="PF14686">
    <property type="entry name" value="fn3_3"/>
    <property type="match status" value="1"/>
</dbReference>
<dbReference type="KEGG" id="mcha:111012479"/>
<feature type="domain" description="Rhamnogalacturonan lyase" evidence="1">
    <location>
        <begin position="299"/>
        <end position="365"/>
    </location>
</feature>
<evidence type="ECO:0000313" key="3">
    <source>
        <dbReference type="RefSeq" id="XP_022142337.1"/>
    </source>
</evidence>
<dbReference type="InterPro" id="IPR029413">
    <property type="entry name" value="RG-lyase_II"/>
</dbReference>
<dbReference type="InterPro" id="IPR051850">
    <property type="entry name" value="Polysacch_Lyase_4"/>
</dbReference>
<reference evidence="3" key="1">
    <citation type="submission" date="2025-08" db="UniProtKB">
        <authorList>
            <consortium name="RefSeq"/>
        </authorList>
    </citation>
    <scope>IDENTIFICATION</scope>
    <source>
        <strain evidence="3">OHB3-1</strain>
    </source>
</reference>
<dbReference type="GO" id="GO:0030246">
    <property type="term" value="F:carbohydrate binding"/>
    <property type="evidence" value="ECO:0007669"/>
    <property type="project" value="InterPro"/>
</dbReference>
<dbReference type="SUPFAM" id="SSF49452">
    <property type="entry name" value="Starch-binding domain-like"/>
    <property type="match status" value="1"/>
</dbReference>
<dbReference type="PANTHER" id="PTHR32018">
    <property type="entry name" value="RHAMNOGALACTURONATE LYASE FAMILY PROTEIN"/>
    <property type="match status" value="1"/>
</dbReference>
<keyword evidence="2" id="KW-1185">Reference proteome</keyword>
<dbReference type="Proteomes" id="UP000504603">
    <property type="component" value="Unplaced"/>
</dbReference>
<accession>A0A6J1CMH0</accession>
<name>A0A6J1CMH0_MOMCH</name>